<feature type="transmembrane region" description="Helical" evidence="9">
    <location>
        <begin position="206"/>
        <end position="230"/>
    </location>
</feature>
<keyword evidence="6 9" id="KW-0812">Transmembrane</keyword>
<gene>
    <name evidence="10" type="primary">ubiA</name>
    <name evidence="10" type="ORF">NQ491_02170</name>
</gene>
<evidence type="ECO:0000313" key="10">
    <source>
        <dbReference type="EMBL" id="UWN57604.1"/>
    </source>
</evidence>
<keyword evidence="11" id="KW-1185">Reference proteome</keyword>
<comment type="subcellular location">
    <subcellularLocation>
        <location evidence="2">Membrane</location>
        <topology evidence="2">Multi-pass membrane protein</topology>
    </subcellularLocation>
</comment>
<proteinExistence type="inferred from homology"/>
<feature type="transmembrane region" description="Helical" evidence="9">
    <location>
        <begin position="236"/>
        <end position="253"/>
    </location>
</feature>
<dbReference type="PANTHER" id="PTHR11048:SF28">
    <property type="entry name" value="4-HYDROXYBENZOATE POLYPRENYLTRANSFERASE, MITOCHONDRIAL"/>
    <property type="match status" value="1"/>
</dbReference>
<dbReference type="NCBIfam" id="TIGR01475">
    <property type="entry name" value="ubiA_other"/>
    <property type="match status" value="1"/>
</dbReference>
<evidence type="ECO:0000256" key="9">
    <source>
        <dbReference type="SAM" id="Phobius"/>
    </source>
</evidence>
<feature type="transmembrane region" description="Helical" evidence="9">
    <location>
        <begin position="12"/>
        <end position="33"/>
    </location>
</feature>
<keyword evidence="8 9" id="KW-0472">Membrane</keyword>
<accession>A0ABY5V1U4</accession>
<dbReference type="InterPro" id="IPR000537">
    <property type="entry name" value="UbiA_prenyltransferase"/>
</dbReference>
<sequence length="291" mass="31692">MNCLATVSRYASLVKFSHTIFALPFALVGYVYALQSNGLPFEWPVLVKVLSAMVLARNTAMGFNRWADRQIDAQNPRTSGREIPSGTISARNALWFVVLNAVLFVLVAWWINPLALALSPVALLVLTGYSLTKRFTAWCHIVLGVALGIAPIGAYVAVTGQLAVFPILLCGLVITWCGGFDIVYALQDVEFDREHGLHSVPARWGVRGGIAISIALHMISVYAVVVAGTYYDAGGLYWVGAALFVGLLTYQHMRFTPRNLSRIGLSFGTMNGLASVCYAAFAIADLLVRYR</sequence>
<evidence type="ECO:0000256" key="3">
    <source>
        <dbReference type="ARBA" id="ARBA00005985"/>
    </source>
</evidence>
<dbReference type="PANTHER" id="PTHR11048">
    <property type="entry name" value="PRENYLTRANSFERASES"/>
    <property type="match status" value="1"/>
</dbReference>
<dbReference type="CDD" id="cd13959">
    <property type="entry name" value="PT_UbiA_COQ2"/>
    <property type="match status" value="1"/>
</dbReference>
<feature type="transmembrane region" description="Helical" evidence="9">
    <location>
        <begin position="265"/>
        <end position="288"/>
    </location>
</feature>
<dbReference type="Pfam" id="PF01040">
    <property type="entry name" value="UbiA"/>
    <property type="match status" value="1"/>
</dbReference>
<feature type="transmembrane region" description="Helical" evidence="9">
    <location>
        <begin position="164"/>
        <end position="186"/>
    </location>
</feature>
<evidence type="ECO:0000256" key="1">
    <source>
        <dbReference type="ARBA" id="ARBA00001946"/>
    </source>
</evidence>
<protein>
    <submittedName>
        <fullName evidence="10">4-hydroxybenzoate polyprenyltransferase</fullName>
    </submittedName>
</protein>
<feature type="transmembrane region" description="Helical" evidence="9">
    <location>
        <begin position="45"/>
        <end position="67"/>
    </location>
</feature>
<feature type="transmembrane region" description="Helical" evidence="9">
    <location>
        <begin position="138"/>
        <end position="158"/>
    </location>
</feature>
<organism evidence="10 11">
    <name type="scientific">Alistipes ihumii AP11</name>
    <dbReference type="NCBI Taxonomy" id="1211813"/>
    <lineage>
        <taxon>Bacteria</taxon>
        <taxon>Pseudomonadati</taxon>
        <taxon>Bacteroidota</taxon>
        <taxon>Bacteroidia</taxon>
        <taxon>Bacteroidales</taxon>
        <taxon>Rikenellaceae</taxon>
        <taxon>Alistipes</taxon>
    </lineage>
</organism>
<evidence type="ECO:0000256" key="7">
    <source>
        <dbReference type="ARBA" id="ARBA00022989"/>
    </source>
</evidence>
<keyword evidence="5" id="KW-0808">Transferase</keyword>
<dbReference type="InterPro" id="IPR044878">
    <property type="entry name" value="UbiA_sf"/>
</dbReference>
<reference evidence="10" key="1">
    <citation type="journal article" date="2022" name="Cell">
        <title>Design, construction, and in vivo augmentation of a complex gut microbiome.</title>
        <authorList>
            <person name="Cheng A.G."/>
            <person name="Ho P.Y."/>
            <person name="Aranda-Diaz A."/>
            <person name="Jain S."/>
            <person name="Yu F.B."/>
            <person name="Meng X."/>
            <person name="Wang M."/>
            <person name="Iakiviak M."/>
            <person name="Nagashima K."/>
            <person name="Zhao A."/>
            <person name="Murugkar P."/>
            <person name="Patil A."/>
            <person name="Atabakhsh K."/>
            <person name="Weakley A."/>
            <person name="Yan J."/>
            <person name="Brumbaugh A.R."/>
            <person name="Higginbottom S."/>
            <person name="Dimas A."/>
            <person name="Shiver A.L."/>
            <person name="Deutschbauer A."/>
            <person name="Neff N."/>
            <person name="Sonnenburg J.L."/>
            <person name="Huang K.C."/>
            <person name="Fischbach M.A."/>
        </authorList>
    </citation>
    <scope>NUCLEOTIDE SEQUENCE</scope>
    <source>
        <strain evidence="10">AP11</strain>
    </source>
</reference>
<comment type="similarity">
    <text evidence="3">Belongs to the UbiA prenyltransferase family.</text>
</comment>
<evidence type="ECO:0000313" key="11">
    <source>
        <dbReference type="Proteomes" id="UP001059295"/>
    </source>
</evidence>
<evidence type="ECO:0000256" key="8">
    <source>
        <dbReference type="ARBA" id="ARBA00023136"/>
    </source>
</evidence>
<dbReference type="RefSeq" id="WP_019244986.1">
    <property type="nucleotide sequence ID" value="NZ_CAPH01000005.1"/>
</dbReference>
<feature type="transmembrane region" description="Helical" evidence="9">
    <location>
        <begin position="88"/>
        <end position="108"/>
    </location>
</feature>
<dbReference type="Gene3D" id="1.10.357.140">
    <property type="entry name" value="UbiA prenyltransferase"/>
    <property type="match status" value="1"/>
</dbReference>
<evidence type="ECO:0000256" key="5">
    <source>
        <dbReference type="ARBA" id="ARBA00022679"/>
    </source>
</evidence>
<dbReference type="Proteomes" id="UP001059295">
    <property type="component" value="Chromosome"/>
</dbReference>
<dbReference type="EMBL" id="CP102294">
    <property type="protein sequence ID" value="UWN57604.1"/>
    <property type="molecule type" value="Genomic_DNA"/>
</dbReference>
<evidence type="ECO:0000256" key="4">
    <source>
        <dbReference type="ARBA" id="ARBA00022475"/>
    </source>
</evidence>
<keyword evidence="4" id="KW-1003">Cell membrane</keyword>
<dbReference type="Gene3D" id="1.20.120.1780">
    <property type="entry name" value="UbiA prenyltransferase"/>
    <property type="match status" value="1"/>
</dbReference>
<dbReference type="InterPro" id="IPR006371">
    <property type="entry name" value="Polyprenyltransferase_UbiA-li"/>
</dbReference>
<name>A0ABY5V1U4_9BACT</name>
<evidence type="ECO:0000256" key="6">
    <source>
        <dbReference type="ARBA" id="ARBA00022692"/>
    </source>
</evidence>
<keyword evidence="7 9" id="KW-1133">Transmembrane helix</keyword>
<dbReference type="GeneID" id="82890502"/>
<dbReference type="InterPro" id="IPR039653">
    <property type="entry name" value="Prenyltransferase"/>
</dbReference>
<comment type="cofactor">
    <cofactor evidence="1">
        <name>Mg(2+)</name>
        <dbReference type="ChEBI" id="CHEBI:18420"/>
    </cofactor>
</comment>
<evidence type="ECO:0000256" key="2">
    <source>
        <dbReference type="ARBA" id="ARBA00004141"/>
    </source>
</evidence>